<accession>A0A9Q8SU12</accession>
<dbReference type="EMBL" id="CP019476">
    <property type="protein sequence ID" value="UQC83445.1"/>
    <property type="molecule type" value="Genomic_DNA"/>
</dbReference>
<keyword evidence="3" id="KW-1185">Reference proteome</keyword>
<feature type="compositionally biased region" description="Basic and acidic residues" evidence="1">
    <location>
        <begin position="149"/>
        <end position="159"/>
    </location>
</feature>
<evidence type="ECO:0000256" key="1">
    <source>
        <dbReference type="SAM" id="MobiDB-lite"/>
    </source>
</evidence>
<proteinExistence type="predicted"/>
<sequence length="290" mass="31556">MKDAEVALHQISMGVGLPNQGPVFKPSERQNEATAFILYRWPMETVSARASTRMDFSKAKSGEVPELSGHARIQISLVGSRLLRLTKNNSKSQTGGDKATTPLQPAITLVSLKSQTRPDLGFSILAPPFVISSILSVRSSSSGVANSGRHLEGSVKEETNGDSMPNTVARMMGQLFQWPFILSPATCRPFMYGTFSTFSSRFHFPASWASLQTPSQANKVALLFLQGGATPKRGTPTMTRPCLGSWELGTGVLGLYCKADNPHGRIGGSIETWQIFLFFFTTSQLSVFFL</sequence>
<dbReference type="Proteomes" id="UP000830671">
    <property type="component" value="Chromosome 4"/>
</dbReference>
<evidence type="ECO:0000313" key="3">
    <source>
        <dbReference type="Proteomes" id="UP000830671"/>
    </source>
</evidence>
<evidence type="ECO:0000313" key="2">
    <source>
        <dbReference type="EMBL" id="UQC83445.1"/>
    </source>
</evidence>
<reference evidence="2" key="1">
    <citation type="journal article" date="2021" name="Mol. Plant Microbe Interact.">
        <title>Complete Genome Sequence of the Plant-Pathogenic Fungus Colletotrichum lupini.</title>
        <authorList>
            <person name="Baroncelli R."/>
            <person name="Pensec F."/>
            <person name="Da Lio D."/>
            <person name="Boufleur T."/>
            <person name="Vicente I."/>
            <person name="Sarrocco S."/>
            <person name="Picot A."/>
            <person name="Baraldi E."/>
            <person name="Sukno S."/>
            <person name="Thon M."/>
            <person name="Le Floch G."/>
        </authorList>
    </citation>
    <scope>NUCLEOTIDE SEQUENCE</scope>
    <source>
        <strain evidence="2">IMI 504893</strain>
    </source>
</reference>
<dbReference type="GeneID" id="73342931"/>
<dbReference type="RefSeq" id="XP_049145064.1">
    <property type="nucleotide sequence ID" value="XM_049287921.1"/>
</dbReference>
<protein>
    <submittedName>
        <fullName evidence="2">Uncharacterized protein</fullName>
    </submittedName>
</protein>
<dbReference type="AlphaFoldDB" id="A0A9Q8SU12"/>
<feature type="region of interest" description="Disordered" evidence="1">
    <location>
        <begin position="142"/>
        <end position="162"/>
    </location>
</feature>
<dbReference type="KEGG" id="clup:CLUP02_08940"/>
<organism evidence="2 3">
    <name type="scientific">Colletotrichum lupini</name>
    <dbReference type="NCBI Taxonomy" id="145971"/>
    <lineage>
        <taxon>Eukaryota</taxon>
        <taxon>Fungi</taxon>
        <taxon>Dikarya</taxon>
        <taxon>Ascomycota</taxon>
        <taxon>Pezizomycotina</taxon>
        <taxon>Sordariomycetes</taxon>
        <taxon>Hypocreomycetidae</taxon>
        <taxon>Glomerellales</taxon>
        <taxon>Glomerellaceae</taxon>
        <taxon>Colletotrichum</taxon>
        <taxon>Colletotrichum acutatum species complex</taxon>
    </lineage>
</organism>
<gene>
    <name evidence="2" type="ORF">CLUP02_08940</name>
</gene>
<name>A0A9Q8SU12_9PEZI</name>